<dbReference type="Gene3D" id="1.25.40.10">
    <property type="entry name" value="Tetratricopeptide repeat domain"/>
    <property type="match status" value="2"/>
</dbReference>
<keyword evidence="6" id="KW-1185">Reference proteome</keyword>
<keyword evidence="1" id="KW-0677">Repeat</keyword>
<dbReference type="PANTHER" id="PTHR45641">
    <property type="entry name" value="TETRATRICOPEPTIDE REPEAT PROTEIN (AFU_ORTHOLOGUE AFUA_6G03870)"/>
    <property type="match status" value="1"/>
</dbReference>
<dbReference type="AlphaFoldDB" id="A0AAD2FK64"/>
<evidence type="ECO:0000313" key="6">
    <source>
        <dbReference type="Proteomes" id="UP001295423"/>
    </source>
</evidence>
<dbReference type="Gene3D" id="3.30.460.10">
    <property type="entry name" value="Beta Polymerase, domain 2"/>
    <property type="match status" value="1"/>
</dbReference>
<reference evidence="5" key="1">
    <citation type="submission" date="2023-08" db="EMBL/GenBank/DDBJ databases">
        <authorList>
            <person name="Audoor S."/>
            <person name="Bilcke G."/>
        </authorList>
    </citation>
    <scope>NUCLEOTIDE SEQUENCE</scope>
</reference>
<feature type="region of interest" description="Disordered" evidence="4">
    <location>
        <begin position="52"/>
        <end position="92"/>
    </location>
</feature>
<name>A0AAD2FK64_9STRA</name>
<evidence type="ECO:0000256" key="2">
    <source>
        <dbReference type="ARBA" id="ARBA00022803"/>
    </source>
</evidence>
<feature type="region of interest" description="Disordered" evidence="4">
    <location>
        <begin position="578"/>
        <end position="606"/>
    </location>
</feature>
<keyword evidence="2 3" id="KW-0802">TPR repeat</keyword>
<evidence type="ECO:0000313" key="5">
    <source>
        <dbReference type="EMBL" id="CAJ1945898.1"/>
    </source>
</evidence>
<feature type="compositionally biased region" description="Basic residues" evidence="4">
    <location>
        <begin position="587"/>
        <end position="596"/>
    </location>
</feature>
<protein>
    <recommendedName>
        <fullName evidence="7">Kinesin light chain</fullName>
    </recommendedName>
</protein>
<organism evidence="5 6">
    <name type="scientific">Cylindrotheca closterium</name>
    <dbReference type="NCBI Taxonomy" id="2856"/>
    <lineage>
        <taxon>Eukaryota</taxon>
        <taxon>Sar</taxon>
        <taxon>Stramenopiles</taxon>
        <taxon>Ochrophyta</taxon>
        <taxon>Bacillariophyta</taxon>
        <taxon>Bacillariophyceae</taxon>
        <taxon>Bacillariophycidae</taxon>
        <taxon>Bacillariales</taxon>
        <taxon>Bacillariaceae</taxon>
        <taxon>Cylindrotheca</taxon>
    </lineage>
</organism>
<evidence type="ECO:0000256" key="3">
    <source>
        <dbReference type="PROSITE-ProRule" id="PRU00339"/>
    </source>
</evidence>
<comment type="caution">
    <text evidence="5">The sequence shown here is derived from an EMBL/GenBank/DDBJ whole genome shotgun (WGS) entry which is preliminary data.</text>
</comment>
<evidence type="ECO:0000256" key="1">
    <source>
        <dbReference type="ARBA" id="ARBA00022737"/>
    </source>
</evidence>
<accession>A0AAD2FK64</accession>
<sequence>MEESDKRRIQLLHGGMATVFGNNLKHLNDCREKLKDKFNESEHKEALLSISATIKSEDDNNTNNNATDENDDGSNGGDQSKPVSLPQQERTDGTTVRTFDCLYDAAEKVHGKFKTVIQRMAKENVERDPAFEIKYVDLKDRSRAESKAIVKYAKRIPGPACSWIYDLIRCSIICYNPEQIIYCIDWLQTNYKVVRVKNRFQHPNHNGYRDVLVYIQVPDETYTFCHICEVQLHIIFLWELSNHLDSYISHQYFRNLFVDHNRSHHVDDAVNKCIEDMNIIFTGYTGDEEEPIDHDHLTVMSSKCDDVLRLSTAAQALAEYFGEFGLAIQLLERAVLAQTGPEHALESATTWEKIAYLKLCQGEMQESLDRYHCALDIQNESLGENHPHVCITLDHIASILAEQEKLDEALQYFQLALDIQSLTLGEDHPDTATSMMNMSSILHEEGYLNQALQKAQKALKSFKLYLRQDHHYIIDTLLILASVRYSQDQMEESIDLCKEALEMAKRSKGETDVTVAEILYKMAMAERESDHRQQALELFENALAIYQMNHDARNPKCISTKRQVQRLQYAIAKDEQEEVATDAWGPKKNKKKKKKRNGESSRCIIS</sequence>
<dbReference type="InterPro" id="IPR019734">
    <property type="entry name" value="TPR_rpt"/>
</dbReference>
<dbReference type="PANTHER" id="PTHR45641:SF19">
    <property type="entry name" value="NEPHROCYSTIN-3"/>
    <property type="match status" value="1"/>
</dbReference>
<dbReference type="InterPro" id="IPR043519">
    <property type="entry name" value="NT_sf"/>
</dbReference>
<dbReference type="SMART" id="SM00028">
    <property type="entry name" value="TPR"/>
    <property type="match status" value="5"/>
</dbReference>
<evidence type="ECO:0008006" key="7">
    <source>
        <dbReference type="Google" id="ProtNLM"/>
    </source>
</evidence>
<evidence type="ECO:0000256" key="4">
    <source>
        <dbReference type="SAM" id="MobiDB-lite"/>
    </source>
</evidence>
<dbReference type="PROSITE" id="PS50005">
    <property type="entry name" value="TPR"/>
    <property type="match status" value="1"/>
</dbReference>
<gene>
    <name evidence="5" type="ORF">CYCCA115_LOCUS10040</name>
</gene>
<dbReference type="SUPFAM" id="SSF48452">
    <property type="entry name" value="TPR-like"/>
    <property type="match status" value="2"/>
</dbReference>
<proteinExistence type="predicted"/>
<dbReference type="EMBL" id="CAKOGP040001557">
    <property type="protein sequence ID" value="CAJ1945898.1"/>
    <property type="molecule type" value="Genomic_DNA"/>
</dbReference>
<feature type="repeat" description="TPR" evidence="3">
    <location>
        <begin position="516"/>
        <end position="549"/>
    </location>
</feature>
<feature type="compositionally biased region" description="Polar residues" evidence="4">
    <location>
        <begin position="77"/>
        <end position="92"/>
    </location>
</feature>
<dbReference type="InterPro" id="IPR011990">
    <property type="entry name" value="TPR-like_helical_dom_sf"/>
</dbReference>
<dbReference type="Proteomes" id="UP001295423">
    <property type="component" value="Unassembled WGS sequence"/>
</dbReference>
<dbReference type="Pfam" id="PF13424">
    <property type="entry name" value="TPR_12"/>
    <property type="match status" value="2"/>
</dbReference>
<dbReference type="SUPFAM" id="SSF81301">
    <property type="entry name" value="Nucleotidyltransferase"/>
    <property type="match status" value="1"/>
</dbReference>